<dbReference type="GO" id="GO:0004252">
    <property type="term" value="F:serine-type endopeptidase activity"/>
    <property type="evidence" value="ECO:0007669"/>
    <property type="project" value="InterPro"/>
</dbReference>
<keyword evidence="7 10" id="KW-0720">Serine protease</keyword>
<dbReference type="PhylomeDB" id="B4PUL7"/>
<dbReference type="PRINTS" id="PR00722">
    <property type="entry name" value="CHYMOTRYPSIN"/>
</dbReference>
<dbReference type="InterPro" id="IPR050430">
    <property type="entry name" value="Peptidase_S1"/>
</dbReference>
<dbReference type="Proteomes" id="UP000002282">
    <property type="component" value="Chromosome 3R"/>
</dbReference>
<dbReference type="GO" id="GO:0016485">
    <property type="term" value="P:protein processing"/>
    <property type="evidence" value="ECO:0007669"/>
    <property type="project" value="UniProtKB-ARBA"/>
</dbReference>
<evidence type="ECO:0000256" key="1">
    <source>
        <dbReference type="ARBA" id="ARBA00004613"/>
    </source>
</evidence>
<evidence type="ECO:0000259" key="12">
    <source>
        <dbReference type="PROSITE" id="PS50240"/>
    </source>
</evidence>
<evidence type="ECO:0000256" key="11">
    <source>
        <dbReference type="SAM" id="SignalP"/>
    </source>
</evidence>
<dbReference type="AlphaFoldDB" id="B4PUL7"/>
<dbReference type="OrthoDB" id="10051896at2759"/>
<keyword evidence="14" id="KW-1185">Reference proteome</keyword>
<dbReference type="SUPFAM" id="SSF50494">
    <property type="entry name" value="Trypsin-like serine proteases"/>
    <property type="match status" value="1"/>
</dbReference>
<name>B4PUL7_DROYA</name>
<dbReference type="SMR" id="B4PUL7"/>
<dbReference type="InterPro" id="IPR009003">
    <property type="entry name" value="Peptidase_S1_PA"/>
</dbReference>
<evidence type="ECO:0000256" key="10">
    <source>
        <dbReference type="RuleBase" id="RU363034"/>
    </source>
</evidence>
<evidence type="ECO:0000256" key="7">
    <source>
        <dbReference type="ARBA" id="ARBA00022825"/>
    </source>
</evidence>
<dbReference type="PANTHER" id="PTHR24276:SF98">
    <property type="entry name" value="FI18310P1-RELATED"/>
    <property type="match status" value="1"/>
</dbReference>
<keyword evidence="8" id="KW-0865">Zymogen</keyword>
<dbReference type="InterPro" id="IPR043504">
    <property type="entry name" value="Peptidase_S1_PA_chymotrypsin"/>
</dbReference>
<evidence type="ECO:0000256" key="3">
    <source>
        <dbReference type="ARBA" id="ARBA00022525"/>
    </source>
</evidence>
<accession>B4PUL7</accession>
<keyword evidence="4 10" id="KW-0645">Protease</keyword>
<evidence type="ECO:0000256" key="2">
    <source>
        <dbReference type="ARBA" id="ARBA00007664"/>
    </source>
</evidence>
<keyword evidence="6 10" id="KW-0378">Hydrolase</keyword>
<keyword evidence="9" id="KW-1015">Disulfide bond</keyword>
<evidence type="ECO:0000256" key="8">
    <source>
        <dbReference type="ARBA" id="ARBA00023145"/>
    </source>
</evidence>
<feature type="chain" id="PRO_5002822659" description="Peptidase S1 domain-containing protein" evidence="11">
    <location>
        <begin position="24"/>
        <end position="265"/>
    </location>
</feature>
<dbReference type="SMART" id="SM00020">
    <property type="entry name" value="Tryp_SPc"/>
    <property type="match status" value="1"/>
</dbReference>
<dbReference type="InterPro" id="IPR001314">
    <property type="entry name" value="Peptidase_S1A"/>
</dbReference>
<dbReference type="KEGG" id="dya:Dyak_GE24788"/>
<dbReference type="InterPro" id="IPR001254">
    <property type="entry name" value="Trypsin_dom"/>
</dbReference>
<dbReference type="PROSITE" id="PS00135">
    <property type="entry name" value="TRYPSIN_SER"/>
    <property type="match status" value="1"/>
</dbReference>
<dbReference type="InterPro" id="IPR018114">
    <property type="entry name" value="TRYPSIN_HIS"/>
</dbReference>
<dbReference type="Pfam" id="PF00089">
    <property type="entry name" value="Trypsin"/>
    <property type="match status" value="1"/>
</dbReference>
<reference evidence="13 14" key="2">
    <citation type="journal article" date="2007" name="PLoS Biol.">
        <title>Principles of genome evolution in the Drosophila melanogaster species group.</title>
        <authorList>
            <person name="Ranz J.M."/>
            <person name="Maurin D."/>
            <person name="Chan Y.S."/>
            <person name="von Grotthuss M."/>
            <person name="Hillier L.W."/>
            <person name="Roote J."/>
            <person name="Ashburner M."/>
            <person name="Bergman C.M."/>
        </authorList>
    </citation>
    <scope>NUCLEOTIDE SEQUENCE [LARGE SCALE GENOMIC DNA]</scope>
    <source>
        <strain evidence="14">Tai18E2 / Tucson 14021-0261.01</strain>
    </source>
</reference>
<feature type="domain" description="Peptidase S1" evidence="12">
    <location>
        <begin position="30"/>
        <end position="262"/>
    </location>
</feature>
<proteinExistence type="inferred from homology"/>
<gene>
    <name evidence="13" type="primary">Dyak\GE24788</name>
    <name evidence="13" type="synonym">dyak_GLEANR_8450</name>
    <name evidence="13" type="synonym">GE24788</name>
    <name evidence="13" type="ORF">Dyak_GE24788</name>
</gene>
<dbReference type="PROSITE" id="PS50240">
    <property type="entry name" value="TRYPSIN_DOM"/>
    <property type="match status" value="1"/>
</dbReference>
<dbReference type="HOGENOM" id="CLU_006842_1_1_1"/>
<keyword evidence="3" id="KW-0964">Secreted</keyword>
<dbReference type="MEROPS" id="S01.B49"/>
<evidence type="ECO:0000256" key="6">
    <source>
        <dbReference type="ARBA" id="ARBA00022801"/>
    </source>
</evidence>
<comment type="similarity">
    <text evidence="2">Belongs to the peptidase S1 family.</text>
</comment>
<dbReference type="PANTHER" id="PTHR24276">
    <property type="entry name" value="POLYSERASE-RELATED"/>
    <property type="match status" value="1"/>
</dbReference>
<dbReference type="CDD" id="cd00190">
    <property type="entry name" value="Tryp_SPc"/>
    <property type="match status" value="1"/>
</dbReference>
<dbReference type="InterPro" id="IPR033116">
    <property type="entry name" value="TRYPSIN_SER"/>
</dbReference>
<evidence type="ECO:0000313" key="13">
    <source>
        <dbReference type="EMBL" id="EDW96634.1"/>
    </source>
</evidence>
<organism evidence="13 14">
    <name type="scientific">Drosophila yakuba</name>
    <name type="common">Fruit fly</name>
    <dbReference type="NCBI Taxonomy" id="7245"/>
    <lineage>
        <taxon>Eukaryota</taxon>
        <taxon>Metazoa</taxon>
        <taxon>Ecdysozoa</taxon>
        <taxon>Arthropoda</taxon>
        <taxon>Hexapoda</taxon>
        <taxon>Insecta</taxon>
        <taxon>Pterygota</taxon>
        <taxon>Neoptera</taxon>
        <taxon>Endopterygota</taxon>
        <taxon>Diptera</taxon>
        <taxon>Brachycera</taxon>
        <taxon>Muscomorpha</taxon>
        <taxon>Ephydroidea</taxon>
        <taxon>Drosophilidae</taxon>
        <taxon>Drosophila</taxon>
        <taxon>Sophophora</taxon>
    </lineage>
</organism>
<evidence type="ECO:0000256" key="4">
    <source>
        <dbReference type="ARBA" id="ARBA00022670"/>
    </source>
</evidence>
<reference evidence="13 14" key="1">
    <citation type="journal article" date="2007" name="Nature">
        <title>Evolution of genes and genomes on the Drosophila phylogeny.</title>
        <authorList>
            <consortium name="Drosophila 12 Genomes Consortium"/>
            <person name="Clark A.G."/>
            <person name="Eisen M.B."/>
            <person name="Smith D.R."/>
            <person name="Bergman C.M."/>
            <person name="Oliver B."/>
            <person name="Markow T.A."/>
            <person name="Kaufman T.C."/>
            <person name="Kellis M."/>
            <person name="Gelbart W."/>
            <person name="Iyer V.N."/>
            <person name="Pollard D.A."/>
            <person name="Sackton T.B."/>
            <person name="Larracuente A.M."/>
            <person name="Singh N.D."/>
            <person name="Abad J.P."/>
            <person name="Abt D.N."/>
            <person name="Adryan B."/>
            <person name="Aguade M."/>
            <person name="Akashi H."/>
            <person name="Anderson W.W."/>
            <person name="Aquadro C.F."/>
            <person name="Ardell D.H."/>
            <person name="Arguello R."/>
            <person name="Artieri C.G."/>
            <person name="Barbash D.A."/>
            <person name="Barker D."/>
            <person name="Barsanti P."/>
            <person name="Batterham P."/>
            <person name="Batzoglou S."/>
            <person name="Begun D."/>
            <person name="Bhutkar A."/>
            <person name="Blanco E."/>
            <person name="Bosak S.A."/>
            <person name="Bradley R.K."/>
            <person name="Brand A.D."/>
            <person name="Brent M.R."/>
            <person name="Brooks A.N."/>
            <person name="Brown R.H."/>
            <person name="Butlin R.K."/>
            <person name="Caggese C."/>
            <person name="Calvi B.R."/>
            <person name="Bernardo de Carvalho A."/>
            <person name="Caspi A."/>
            <person name="Castrezana S."/>
            <person name="Celniker S.E."/>
            <person name="Chang J.L."/>
            <person name="Chapple C."/>
            <person name="Chatterji S."/>
            <person name="Chinwalla A."/>
            <person name="Civetta A."/>
            <person name="Clifton S.W."/>
            <person name="Comeron J.M."/>
            <person name="Costello J.C."/>
            <person name="Coyne J.A."/>
            <person name="Daub J."/>
            <person name="David R.G."/>
            <person name="Delcher A.L."/>
            <person name="Delehaunty K."/>
            <person name="Do C.B."/>
            <person name="Ebling H."/>
            <person name="Edwards K."/>
            <person name="Eickbush T."/>
            <person name="Evans J.D."/>
            <person name="Filipski A."/>
            <person name="Findeiss S."/>
            <person name="Freyhult E."/>
            <person name="Fulton L."/>
            <person name="Fulton R."/>
            <person name="Garcia A.C."/>
            <person name="Gardiner A."/>
            <person name="Garfield D.A."/>
            <person name="Garvin B.E."/>
            <person name="Gibson G."/>
            <person name="Gilbert D."/>
            <person name="Gnerre S."/>
            <person name="Godfrey J."/>
            <person name="Good R."/>
            <person name="Gotea V."/>
            <person name="Gravely B."/>
            <person name="Greenberg A.J."/>
            <person name="Griffiths-Jones S."/>
            <person name="Gross S."/>
            <person name="Guigo R."/>
            <person name="Gustafson E.A."/>
            <person name="Haerty W."/>
            <person name="Hahn M.W."/>
            <person name="Halligan D.L."/>
            <person name="Halpern A.L."/>
            <person name="Halter G.M."/>
            <person name="Han M.V."/>
            <person name="Heger A."/>
            <person name="Hillier L."/>
            <person name="Hinrichs A.S."/>
            <person name="Holmes I."/>
            <person name="Hoskins R.A."/>
            <person name="Hubisz M.J."/>
            <person name="Hultmark D."/>
            <person name="Huntley M.A."/>
            <person name="Jaffe D.B."/>
            <person name="Jagadeeshan S."/>
            <person name="Jeck W.R."/>
            <person name="Johnson J."/>
            <person name="Jones C.D."/>
            <person name="Jordan W.C."/>
            <person name="Karpen G.H."/>
            <person name="Kataoka E."/>
            <person name="Keightley P.D."/>
            <person name="Kheradpour P."/>
            <person name="Kirkness E.F."/>
            <person name="Koerich L.B."/>
            <person name="Kristiansen K."/>
            <person name="Kudrna D."/>
            <person name="Kulathinal R.J."/>
            <person name="Kumar S."/>
            <person name="Kwok R."/>
            <person name="Lander E."/>
            <person name="Langley C.H."/>
            <person name="Lapoint R."/>
            <person name="Lazzaro B.P."/>
            <person name="Lee S.J."/>
            <person name="Levesque L."/>
            <person name="Li R."/>
            <person name="Lin C.F."/>
            <person name="Lin M.F."/>
            <person name="Lindblad-Toh K."/>
            <person name="Llopart A."/>
            <person name="Long M."/>
            <person name="Low L."/>
            <person name="Lozovsky E."/>
            <person name="Lu J."/>
            <person name="Luo M."/>
            <person name="Machado C.A."/>
            <person name="Makalowski W."/>
            <person name="Marzo M."/>
            <person name="Matsuda M."/>
            <person name="Matzkin L."/>
            <person name="McAllister B."/>
            <person name="McBride C.S."/>
            <person name="McKernan B."/>
            <person name="McKernan K."/>
            <person name="Mendez-Lago M."/>
            <person name="Minx P."/>
            <person name="Mollenhauer M.U."/>
            <person name="Montooth K."/>
            <person name="Mount S.M."/>
            <person name="Mu X."/>
            <person name="Myers E."/>
            <person name="Negre B."/>
            <person name="Newfeld S."/>
            <person name="Nielsen R."/>
            <person name="Noor M.A."/>
            <person name="O'Grady P."/>
            <person name="Pachter L."/>
            <person name="Papaceit M."/>
            <person name="Parisi M.J."/>
            <person name="Parisi M."/>
            <person name="Parts L."/>
            <person name="Pedersen J.S."/>
            <person name="Pesole G."/>
            <person name="Phillippy A.M."/>
            <person name="Ponting C.P."/>
            <person name="Pop M."/>
            <person name="Porcelli D."/>
            <person name="Powell J.R."/>
            <person name="Prohaska S."/>
            <person name="Pruitt K."/>
            <person name="Puig M."/>
            <person name="Quesneville H."/>
            <person name="Ram K.R."/>
            <person name="Rand D."/>
            <person name="Rasmussen M.D."/>
            <person name="Reed L.K."/>
            <person name="Reenan R."/>
            <person name="Reily A."/>
            <person name="Remington K.A."/>
            <person name="Rieger T.T."/>
            <person name="Ritchie M.G."/>
            <person name="Robin C."/>
            <person name="Rogers Y.H."/>
            <person name="Rohde C."/>
            <person name="Rozas J."/>
            <person name="Rubenfield M.J."/>
            <person name="Ruiz A."/>
            <person name="Russo S."/>
            <person name="Salzberg S.L."/>
            <person name="Sanchez-Gracia A."/>
            <person name="Saranga D.J."/>
            <person name="Sato H."/>
            <person name="Schaeffer S.W."/>
            <person name="Schatz M.C."/>
            <person name="Schlenke T."/>
            <person name="Schwartz R."/>
            <person name="Segarra C."/>
            <person name="Singh R.S."/>
            <person name="Sirot L."/>
            <person name="Sirota M."/>
            <person name="Sisneros N.B."/>
            <person name="Smith C.D."/>
            <person name="Smith T.F."/>
            <person name="Spieth J."/>
            <person name="Stage D.E."/>
            <person name="Stark A."/>
            <person name="Stephan W."/>
            <person name="Strausberg R.L."/>
            <person name="Strempel S."/>
            <person name="Sturgill D."/>
            <person name="Sutton G."/>
            <person name="Sutton G.G."/>
            <person name="Tao W."/>
            <person name="Teichmann S."/>
            <person name="Tobari Y.N."/>
            <person name="Tomimura Y."/>
            <person name="Tsolas J.M."/>
            <person name="Valente V.L."/>
            <person name="Venter E."/>
            <person name="Venter J.C."/>
            <person name="Vicario S."/>
            <person name="Vieira F.G."/>
            <person name="Vilella A.J."/>
            <person name="Villasante A."/>
            <person name="Walenz B."/>
            <person name="Wang J."/>
            <person name="Wasserman M."/>
            <person name="Watts T."/>
            <person name="Wilson D."/>
            <person name="Wilson R.K."/>
            <person name="Wing R.A."/>
            <person name="Wolfner M.F."/>
            <person name="Wong A."/>
            <person name="Wong G.K."/>
            <person name="Wu C.I."/>
            <person name="Wu G."/>
            <person name="Yamamoto D."/>
            <person name="Yang H.P."/>
            <person name="Yang S.P."/>
            <person name="Yorke J.A."/>
            <person name="Yoshida K."/>
            <person name="Zdobnov E."/>
            <person name="Zhang P."/>
            <person name="Zhang Y."/>
            <person name="Zimin A.V."/>
            <person name="Baldwin J."/>
            <person name="Abdouelleil A."/>
            <person name="Abdulkadir J."/>
            <person name="Abebe A."/>
            <person name="Abera B."/>
            <person name="Abreu J."/>
            <person name="Acer S.C."/>
            <person name="Aftuck L."/>
            <person name="Alexander A."/>
            <person name="An P."/>
            <person name="Anderson E."/>
            <person name="Anderson S."/>
            <person name="Arachi H."/>
            <person name="Azer M."/>
            <person name="Bachantsang P."/>
            <person name="Barry A."/>
            <person name="Bayul T."/>
            <person name="Berlin A."/>
            <person name="Bessette D."/>
            <person name="Bloom T."/>
            <person name="Blye J."/>
            <person name="Boguslavskiy L."/>
            <person name="Bonnet C."/>
            <person name="Boukhgalter B."/>
            <person name="Bourzgui I."/>
            <person name="Brown A."/>
            <person name="Cahill P."/>
            <person name="Channer S."/>
            <person name="Cheshatsang Y."/>
            <person name="Chuda L."/>
            <person name="Citroen M."/>
            <person name="Collymore A."/>
            <person name="Cooke P."/>
            <person name="Costello M."/>
            <person name="D'Aco K."/>
            <person name="Daza R."/>
            <person name="De Haan G."/>
            <person name="DeGray S."/>
            <person name="DeMaso C."/>
            <person name="Dhargay N."/>
            <person name="Dooley K."/>
            <person name="Dooley E."/>
            <person name="Doricent M."/>
            <person name="Dorje P."/>
            <person name="Dorjee K."/>
            <person name="Dupes A."/>
            <person name="Elong R."/>
            <person name="Falk J."/>
            <person name="Farina A."/>
            <person name="Faro S."/>
            <person name="Ferguson D."/>
            <person name="Fisher S."/>
            <person name="Foley C.D."/>
            <person name="Franke A."/>
            <person name="Friedrich D."/>
            <person name="Gadbois L."/>
            <person name="Gearin G."/>
            <person name="Gearin C.R."/>
            <person name="Giannoukos G."/>
            <person name="Goode T."/>
            <person name="Graham J."/>
            <person name="Grandbois E."/>
            <person name="Grewal S."/>
            <person name="Gyaltsen K."/>
            <person name="Hafez N."/>
            <person name="Hagos B."/>
            <person name="Hall J."/>
            <person name="Henson C."/>
            <person name="Hollinger A."/>
            <person name="Honan T."/>
            <person name="Huard M.D."/>
            <person name="Hughes L."/>
            <person name="Hurhula B."/>
            <person name="Husby M.E."/>
            <person name="Kamat A."/>
            <person name="Kanga B."/>
            <person name="Kashin S."/>
            <person name="Khazanovich D."/>
            <person name="Kisner P."/>
            <person name="Lance K."/>
            <person name="Lara M."/>
            <person name="Lee W."/>
            <person name="Lennon N."/>
            <person name="Letendre F."/>
            <person name="LeVine R."/>
            <person name="Lipovsky A."/>
            <person name="Liu X."/>
            <person name="Liu J."/>
            <person name="Liu S."/>
            <person name="Lokyitsang T."/>
            <person name="Lokyitsang Y."/>
            <person name="Lubonja R."/>
            <person name="Lui A."/>
            <person name="MacDonald P."/>
            <person name="Magnisalis V."/>
            <person name="Maru K."/>
            <person name="Matthews C."/>
            <person name="McCusker W."/>
            <person name="McDonough S."/>
            <person name="Mehta T."/>
            <person name="Meldrim J."/>
            <person name="Meneus L."/>
            <person name="Mihai O."/>
            <person name="Mihalev A."/>
            <person name="Mihova T."/>
            <person name="Mittelman R."/>
            <person name="Mlenga V."/>
            <person name="Montmayeur A."/>
            <person name="Mulrain L."/>
            <person name="Navidi A."/>
            <person name="Naylor J."/>
            <person name="Negash T."/>
            <person name="Nguyen T."/>
            <person name="Nguyen N."/>
            <person name="Nicol R."/>
            <person name="Norbu C."/>
            <person name="Norbu N."/>
            <person name="Novod N."/>
            <person name="O'Neill B."/>
            <person name="Osman S."/>
            <person name="Markiewicz E."/>
            <person name="Oyono O.L."/>
            <person name="Patti C."/>
            <person name="Phunkhang P."/>
            <person name="Pierre F."/>
            <person name="Priest M."/>
            <person name="Raghuraman S."/>
            <person name="Rege F."/>
            <person name="Reyes R."/>
            <person name="Rise C."/>
            <person name="Rogov P."/>
            <person name="Ross K."/>
            <person name="Ryan E."/>
            <person name="Settipalli S."/>
            <person name="Shea T."/>
            <person name="Sherpa N."/>
            <person name="Shi L."/>
            <person name="Shih D."/>
            <person name="Sparrow T."/>
            <person name="Spaulding J."/>
            <person name="Stalker J."/>
            <person name="Stange-Thomann N."/>
            <person name="Stavropoulos S."/>
            <person name="Stone C."/>
            <person name="Strader C."/>
            <person name="Tesfaye S."/>
            <person name="Thomson T."/>
            <person name="Thoulutsang Y."/>
            <person name="Thoulutsang D."/>
            <person name="Topham K."/>
            <person name="Topping I."/>
            <person name="Tsamla T."/>
            <person name="Vassiliev H."/>
            <person name="Vo A."/>
            <person name="Wangchuk T."/>
            <person name="Wangdi T."/>
            <person name="Weiand M."/>
            <person name="Wilkinson J."/>
            <person name="Wilson A."/>
            <person name="Yadav S."/>
            <person name="Young G."/>
            <person name="Yu Q."/>
            <person name="Zembek L."/>
            <person name="Zhong D."/>
            <person name="Zimmer A."/>
            <person name="Zwirko Z."/>
            <person name="Jaffe D.B."/>
            <person name="Alvarez P."/>
            <person name="Brockman W."/>
            <person name="Butler J."/>
            <person name="Chin C."/>
            <person name="Gnerre S."/>
            <person name="Grabherr M."/>
            <person name="Kleber M."/>
            <person name="Mauceli E."/>
            <person name="MacCallum I."/>
        </authorList>
    </citation>
    <scope>NUCLEOTIDE SEQUENCE [LARGE SCALE GENOMIC DNA]</scope>
    <source>
        <strain evidence="14">Tai18E2 / Tucson 14021-0261.01</strain>
    </source>
</reference>
<feature type="signal peptide" evidence="11">
    <location>
        <begin position="1"/>
        <end position="23"/>
    </location>
</feature>
<dbReference type="EMBL" id="CM000160">
    <property type="protein sequence ID" value="EDW96634.1"/>
    <property type="molecule type" value="Genomic_DNA"/>
</dbReference>
<protein>
    <recommendedName>
        <fullName evidence="12">Peptidase S1 domain-containing protein</fullName>
    </recommendedName>
</protein>
<evidence type="ECO:0000313" key="14">
    <source>
        <dbReference type="Proteomes" id="UP000002282"/>
    </source>
</evidence>
<dbReference type="OMA" id="VQEPFEF"/>
<sequence>MLSNQDLSLALIALLTITAVGQAAPPTNRVVNGTDSSVLKYPFVVSLRSYDGSHSCGGSIISQHFVMTAAHCTKGRPADTLSIQFGVTNISALGPNVVGIKKIIQHEDFDPTRQNANDISLLMVQEPFEFDGVSVAPVELPALAFAVPQSDAGVEGVLIGWGLNDTYGSVQNTLQEVSLKIYSDEECTTRHNGQTDPRYHICGGVDEGGKGQCSGDSGGPLIYNGQQVGIVSWSVKPCTLAPYPGVYCKVSEYVDWIKHNQILLA</sequence>
<keyword evidence="5 11" id="KW-0732">Signal</keyword>
<evidence type="ECO:0000256" key="5">
    <source>
        <dbReference type="ARBA" id="ARBA00022729"/>
    </source>
</evidence>
<dbReference type="GO" id="GO:0005576">
    <property type="term" value="C:extracellular region"/>
    <property type="evidence" value="ECO:0007669"/>
    <property type="project" value="UniProtKB-SubCell"/>
</dbReference>
<dbReference type="FunFam" id="2.40.10.10:FF:000047">
    <property type="entry name" value="Trypsin eta"/>
    <property type="match status" value="1"/>
</dbReference>
<evidence type="ECO:0000256" key="9">
    <source>
        <dbReference type="ARBA" id="ARBA00023157"/>
    </source>
</evidence>
<dbReference type="Gene3D" id="2.40.10.10">
    <property type="entry name" value="Trypsin-like serine proteases"/>
    <property type="match status" value="1"/>
</dbReference>
<dbReference type="eggNOG" id="KOG3627">
    <property type="taxonomic scope" value="Eukaryota"/>
</dbReference>
<comment type="subcellular location">
    <subcellularLocation>
        <location evidence="1">Secreted</location>
    </subcellularLocation>
</comment>
<dbReference type="PROSITE" id="PS00134">
    <property type="entry name" value="TRYPSIN_HIS"/>
    <property type="match status" value="1"/>
</dbReference>